<reference evidence="14" key="1">
    <citation type="submission" date="2021-02" db="EMBL/GenBank/DDBJ databases">
        <authorList>
            <person name="Nowell W R."/>
        </authorList>
    </citation>
    <scope>NUCLEOTIDE SEQUENCE</scope>
</reference>
<dbReference type="EMBL" id="CAJNRG010008297">
    <property type="protein sequence ID" value="CAF2102964.1"/>
    <property type="molecule type" value="Genomic_DNA"/>
</dbReference>
<evidence type="ECO:0000256" key="6">
    <source>
        <dbReference type="ARBA" id="ARBA00022842"/>
    </source>
</evidence>
<evidence type="ECO:0000256" key="1">
    <source>
        <dbReference type="ARBA" id="ARBA00004141"/>
    </source>
</evidence>
<protein>
    <recommendedName>
        <fullName evidence="3">Magnesium transporter MRS2 homolog, mitochondrial</fullName>
    </recommendedName>
    <alternativeName>
        <fullName evidence="11">MRS2-like protein</fullName>
    </alternativeName>
</protein>
<dbReference type="EMBL" id="CAJOBG010009407">
    <property type="protein sequence ID" value="CAF4265599.1"/>
    <property type="molecule type" value="Genomic_DNA"/>
</dbReference>
<evidence type="ECO:0000313" key="15">
    <source>
        <dbReference type="EMBL" id="CAF2102964.1"/>
    </source>
</evidence>
<feature type="transmembrane region" description="Helical" evidence="13">
    <location>
        <begin position="71"/>
        <end position="96"/>
    </location>
</feature>
<sequence length="111" mass="12232">MAEVCHTIYDLNDSLQTIKITTGFILDTVRKDLLAFETRINVVTVAFAVGAFIIGVYGMNLLNELESEPAAFYRVLGGSACLTVGLIVVGMARLLVYRRIQLTRPRKPTSP</sequence>
<evidence type="ECO:0000256" key="9">
    <source>
        <dbReference type="ARBA" id="ARBA00023065"/>
    </source>
</evidence>
<comment type="subunit">
    <text evidence="2">Homopentamer.</text>
</comment>
<evidence type="ECO:0000313" key="18">
    <source>
        <dbReference type="Proteomes" id="UP000663856"/>
    </source>
</evidence>
<evidence type="ECO:0000256" key="11">
    <source>
        <dbReference type="ARBA" id="ARBA00030208"/>
    </source>
</evidence>
<dbReference type="PANTHER" id="PTHR13890">
    <property type="entry name" value="RNA SPLICING PROTEIN MRS2, MITOCHONDRIAL"/>
    <property type="match status" value="1"/>
</dbReference>
<dbReference type="GO" id="GO:0045016">
    <property type="term" value="P:mitochondrial magnesium ion transmembrane transport"/>
    <property type="evidence" value="ECO:0007669"/>
    <property type="project" value="TreeGrafter"/>
</dbReference>
<dbReference type="PANTHER" id="PTHR13890:SF0">
    <property type="entry name" value="MAGNESIUM TRANSPORTER MRS2 HOMOLOG, MITOCHONDRIAL"/>
    <property type="match status" value="1"/>
</dbReference>
<evidence type="ECO:0000256" key="8">
    <source>
        <dbReference type="ARBA" id="ARBA00022989"/>
    </source>
</evidence>
<evidence type="ECO:0000313" key="17">
    <source>
        <dbReference type="EMBL" id="CAF4289062.1"/>
    </source>
</evidence>
<evidence type="ECO:0000256" key="13">
    <source>
        <dbReference type="SAM" id="Phobius"/>
    </source>
</evidence>
<keyword evidence="5 13" id="KW-0812">Transmembrane</keyword>
<dbReference type="Proteomes" id="UP000663856">
    <property type="component" value="Unassembled WGS sequence"/>
</dbReference>
<comment type="subcellular location">
    <subcellularLocation>
        <location evidence="1">Membrane</location>
        <topology evidence="1">Multi-pass membrane protein</topology>
    </subcellularLocation>
</comment>
<evidence type="ECO:0000256" key="2">
    <source>
        <dbReference type="ARBA" id="ARBA00011255"/>
    </source>
</evidence>
<evidence type="ECO:0000256" key="7">
    <source>
        <dbReference type="ARBA" id="ARBA00022946"/>
    </source>
</evidence>
<keyword evidence="7" id="KW-0809">Transit peptide</keyword>
<keyword evidence="8 13" id="KW-1133">Transmembrane helix</keyword>
<evidence type="ECO:0000256" key="5">
    <source>
        <dbReference type="ARBA" id="ARBA00022692"/>
    </source>
</evidence>
<evidence type="ECO:0000256" key="4">
    <source>
        <dbReference type="ARBA" id="ARBA00022448"/>
    </source>
</evidence>
<feature type="transmembrane region" description="Helical" evidence="13">
    <location>
        <begin position="40"/>
        <end position="59"/>
    </location>
</feature>
<dbReference type="SUPFAM" id="SSF144083">
    <property type="entry name" value="Magnesium transport protein CorA, transmembrane region"/>
    <property type="match status" value="1"/>
</dbReference>
<gene>
    <name evidence="16" type="ORF">OVN521_LOCUS29805</name>
    <name evidence="17" type="ORF">UXM345_LOCUS32771</name>
    <name evidence="14" type="ORF">WKI299_LOCUS15750</name>
    <name evidence="15" type="ORF">XDN619_LOCUS19048</name>
</gene>
<dbReference type="AlphaFoldDB" id="A0A816SAQ5"/>
<dbReference type="InterPro" id="IPR045863">
    <property type="entry name" value="CorA_TM1_TM2"/>
</dbReference>
<keyword evidence="10 13" id="KW-0472">Membrane</keyword>
<accession>A0A816SAQ5</accession>
<evidence type="ECO:0000313" key="14">
    <source>
        <dbReference type="EMBL" id="CAF2079244.1"/>
    </source>
</evidence>
<evidence type="ECO:0000256" key="3">
    <source>
        <dbReference type="ARBA" id="ARBA00013621"/>
    </source>
</evidence>
<name>A0A816SAQ5_9BILA</name>
<proteinExistence type="predicted"/>
<keyword evidence="6" id="KW-0460">Magnesium</keyword>
<dbReference type="Proteomes" id="UP000663842">
    <property type="component" value="Unassembled WGS sequence"/>
</dbReference>
<keyword evidence="9" id="KW-0406">Ion transport</keyword>
<dbReference type="Proteomes" id="UP000663887">
    <property type="component" value="Unassembled WGS sequence"/>
</dbReference>
<dbReference type="GO" id="GO:0015095">
    <property type="term" value="F:magnesium ion transmembrane transporter activity"/>
    <property type="evidence" value="ECO:0007669"/>
    <property type="project" value="TreeGrafter"/>
</dbReference>
<dbReference type="InterPro" id="IPR039204">
    <property type="entry name" value="MRS2-like"/>
</dbReference>
<keyword evidence="4" id="KW-0813">Transport</keyword>
<dbReference type="GO" id="GO:0005743">
    <property type="term" value="C:mitochondrial inner membrane"/>
    <property type="evidence" value="ECO:0007669"/>
    <property type="project" value="TreeGrafter"/>
</dbReference>
<evidence type="ECO:0000256" key="12">
    <source>
        <dbReference type="ARBA" id="ARBA00093432"/>
    </source>
</evidence>
<comment type="function">
    <text evidence="12">Magnesium transporter that mediates the influx of magnesium into the mitochondrial matrix and regulates magnesium metabolism. Also permeable to calcium, sodium and potassium ions. Required for normal expression of the mitochondrial respiratory complex I subunits. May play a role in maintaining the inner mitochondrial membrane potential.</text>
</comment>
<organism evidence="14 18">
    <name type="scientific">Rotaria magnacalcarata</name>
    <dbReference type="NCBI Taxonomy" id="392030"/>
    <lineage>
        <taxon>Eukaryota</taxon>
        <taxon>Metazoa</taxon>
        <taxon>Spiralia</taxon>
        <taxon>Gnathifera</taxon>
        <taxon>Rotifera</taxon>
        <taxon>Eurotatoria</taxon>
        <taxon>Bdelloidea</taxon>
        <taxon>Philodinida</taxon>
        <taxon>Philodinidae</taxon>
        <taxon>Rotaria</taxon>
    </lineage>
</organism>
<comment type="caution">
    <text evidence="14">The sequence shown here is derived from an EMBL/GenBank/DDBJ whole genome shotgun (WGS) entry which is preliminary data.</text>
</comment>
<dbReference type="EMBL" id="CAJOBF010010287">
    <property type="protein sequence ID" value="CAF4289062.1"/>
    <property type="molecule type" value="Genomic_DNA"/>
</dbReference>
<dbReference type="Proteomes" id="UP000663866">
    <property type="component" value="Unassembled WGS sequence"/>
</dbReference>
<evidence type="ECO:0000313" key="16">
    <source>
        <dbReference type="EMBL" id="CAF4265599.1"/>
    </source>
</evidence>
<dbReference type="EMBL" id="CAJNRF010006220">
    <property type="protein sequence ID" value="CAF2079244.1"/>
    <property type="molecule type" value="Genomic_DNA"/>
</dbReference>
<dbReference type="Gene3D" id="1.20.58.340">
    <property type="entry name" value="Magnesium transport protein CorA, transmembrane region"/>
    <property type="match status" value="1"/>
</dbReference>
<keyword evidence="19" id="KW-1185">Reference proteome</keyword>
<evidence type="ECO:0000313" key="19">
    <source>
        <dbReference type="Proteomes" id="UP000663866"/>
    </source>
</evidence>
<evidence type="ECO:0000256" key="10">
    <source>
        <dbReference type="ARBA" id="ARBA00023136"/>
    </source>
</evidence>